<reference evidence="1" key="1">
    <citation type="submission" date="2022-05" db="EMBL/GenBank/DDBJ databases">
        <title>Schlegelella sp. nov., isolated from mangrove soil.</title>
        <authorList>
            <person name="Liu Y."/>
            <person name="Ge X."/>
            <person name="Liu W."/>
        </authorList>
    </citation>
    <scope>NUCLEOTIDE SEQUENCE</scope>
    <source>
        <strain evidence="1">S2-27</strain>
    </source>
</reference>
<dbReference type="EMBL" id="JAMKFE010000004">
    <property type="protein sequence ID" value="MCM5679723.1"/>
    <property type="molecule type" value="Genomic_DNA"/>
</dbReference>
<sequence length="106" mass="11803">MEKHSRIVLGSLSFDESRSASFELRGERWLADDPGRCLRWHDGPYTVDGRDTVLLISNDMGPALRLLGLDPDSVRKGDRGTGVLIEAGDDARPRTPLQWQITSVVE</sequence>
<keyword evidence="2" id="KW-1185">Reference proteome</keyword>
<evidence type="ECO:0000313" key="1">
    <source>
        <dbReference type="EMBL" id="MCM5679723.1"/>
    </source>
</evidence>
<proteinExistence type="predicted"/>
<organism evidence="1 2">
    <name type="scientific">Caldimonas mangrovi</name>
    <dbReference type="NCBI Taxonomy" id="2944811"/>
    <lineage>
        <taxon>Bacteria</taxon>
        <taxon>Pseudomonadati</taxon>
        <taxon>Pseudomonadota</taxon>
        <taxon>Betaproteobacteria</taxon>
        <taxon>Burkholderiales</taxon>
        <taxon>Sphaerotilaceae</taxon>
        <taxon>Caldimonas</taxon>
    </lineage>
</organism>
<name>A0ABT0YM40_9BURK</name>
<dbReference type="Proteomes" id="UP001165541">
    <property type="component" value="Unassembled WGS sequence"/>
</dbReference>
<accession>A0ABT0YM40</accession>
<dbReference type="RefSeq" id="WP_251777921.1">
    <property type="nucleotide sequence ID" value="NZ_JAMKFE010000004.1"/>
</dbReference>
<protein>
    <submittedName>
        <fullName evidence="1">Uncharacterized protein</fullName>
    </submittedName>
</protein>
<comment type="caution">
    <text evidence="1">The sequence shown here is derived from an EMBL/GenBank/DDBJ whole genome shotgun (WGS) entry which is preliminary data.</text>
</comment>
<gene>
    <name evidence="1" type="ORF">M8A51_09265</name>
</gene>
<evidence type="ECO:0000313" key="2">
    <source>
        <dbReference type="Proteomes" id="UP001165541"/>
    </source>
</evidence>